<dbReference type="SUPFAM" id="SSF50891">
    <property type="entry name" value="Cyclophilin-like"/>
    <property type="match status" value="1"/>
</dbReference>
<dbReference type="KEGG" id="svp:Pan189_24170"/>
<feature type="chain" id="PRO_5021744376" description="peptidylprolyl isomerase" evidence="4">
    <location>
        <begin position="24"/>
        <end position="369"/>
    </location>
</feature>
<dbReference type="AlphaFoldDB" id="A0A517R2D0"/>
<evidence type="ECO:0000259" key="5">
    <source>
        <dbReference type="PROSITE" id="PS50072"/>
    </source>
</evidence>
<evidence type="ECO:0000256" key="4">
    <source>
        <dbReference type="SAM" id="SignalP"/>
    </source>
</evidence>
<evidence type="ECO:0000313" key="7">
    <source>
        <dbReference type="Proteomes" id="UP000317318"/>
    </source>
</evidence>
<evidence type="ECO:0000256" key="1">
    <source>
        <dbReference type="ARBA" id="ARBA00013194"/>
    </source>
</evidence>
<dbReference type="InterPro" id="IPR002130">
    <property type="entry name" value="Cyclophilin-type_PPIase_dom"/>
</dbReference>
<dbReference type="PANTHER" id="PTHR45625:SF4">
    <property type="entry name" value="PEPTIDYLPROLYL ISOMERASE DOMAIN AND WD REPEAT-CONTAINING PROTEIN 1"/>
    <property type="match status" value="1"/>
</dbReference>
<dbReference type="Pfam" id="PF00160">
    <property type="entry name" value="Pro_isomerase"/>
    <property type="match status" value="1"/>
</dbReference>
<dbReference type="CDD" id="cd00317">
    <property type="entry name" value="cyclophilin"/>
    <property type="match status" value="1"/>
</dbReference>
<protein>
    <recommendedName>
        <fullName evidence="1">peptidylprolyl isomerase</fullName>
        <ecNumber evidence="1">5.2.1.8</ecNumber>
    </recommendedName>
</protein>
<gene>
    <name evidence="6" type="primary">ppiB_1</name>
    <name evidence="6" type="ORF">Pan189_24170</name>
</gene>
<dbReference type="PANTHER" id="PTHR45625">
    <property type="entry name" value="PEPTIDYL-PROLYL CIS-TRANS ISOMERASE-RELATED"/>
    <property type="match status" value="1"/>
</dbReference>
<accession>A0A517R2D0</accession>
<dbReference type="PRINTS" id="PR00153">
    <property type="entry name" value="CSAPPISMRASE"/>
</dbReference>
<evidence type="ECO:0000256" key="3">
    <source>
        <dbReference type="ARBA" id="ARBA00023235"/>
    </source>
</evidence>
<dbReference type="InterPro" id="IPR044666">
    <property type="entry name" value="Cyclophilin_A-like"/>
</dbReference>
<dbReference type="GO" id="GO:0003755">
    <property type="term" value="F:peptidyl-prolyl cis-trans isomerase activity"/>
    <property type="evidence" value="ECO:0007669"/>
    <property type="project" value="UniProtKB-KW"/>
</dbReference>
<name>A0A517R2D0_9PLAN</name>
<sequence length="369" mass="40597" precursor="true">MIRLICKLAFALPILLTGAAALAQTSAVERWKSLNTEREQTMQRLGELQSSFRGADAEQRQTIQTEFRTLATKYNEEIGPNLTAAAEAAFNEDPSLTSAGEAVAMTAYQDNDYQKAGTIAGKILQSGSDSTVAKNIRGASLFAEHEFEAASQILSELEQSGELNPNIAGRFVDPSKEYQEFWSEEQKIRAQQAQLPEGQKLPIVEFQTSKGRVVIELFEQEAPNTVANFISLIEKGFYNGIDFHRVIPNFMAQGGDPLTKNENPNDDGTGGPGYVIDCECYKPNARKHFAGSLSMAHAGKDSGGSQFFLTHLPTFWLNADAQRQSGHTVFGRVVQGLDIARSLEKGDTIESAKVLRKRDHEYKPVTNSE</sequence>
<keyword evidence="2" id="KW-0697">Rotamase</keyword>
<dbReference type="EMBL" id="CP036268">
    <property type="protein sequence ID" value="QDT38032.1"/>
    <property type="molecule type" value="Genomic_DNA"/>
</dbReference>
<dbReference type="EC" id="5.2.1.8" evidence="1"/>
<dbReference type="Proteomes" id="UP000317318">
    <property type="component" value="Chromosome"/>
</dbReference>
<reference evidence="6 7" key="1">
    <citation type="submission" date="2019-02" db="EMBL/GenBank/DDBJ databases">
        <title>Deep-cultivation of Planctomycetes and their phenomic and genomic characterization uncovers novel biology.</title>
        <authorList>
            <person name="Wiegand S."/>
            <person name="Jogler M."/>
            <person name="Boedeker C."/>
            <person name="Pinto D."/>
            <person name="Vollmers J."/>
            <person name="Rivas-Marin E."/>
            <person name="Kohn T."/>
            <person name="Peeters S.H."/>
            <person name="Heuer A."/>
            <person name="Rast P."/>
            <person name="Oberbeckmann S."/>
            <person name="Bunk B."/>
            <person name="Jeske O."/>
            <person name="Meyerdierks A."/>
            <person name="Storesund J.E."/>
            <person name="Kallscheuer N."/>
            <person name="Luecker S."/>
            <person name="Lage O.M."/>
            <person name="Pohl T."/>
            <person name="Merkel B.J."/>
            <person name="Hornburger P."/>
            <person name="Mueller R.-W."/>
            <person name="Bruemmer F."/>
            <person name="Labrenz M."/>
            <person name="Spormann A.M."/>
            <person name="Op den Camp H."/>
            <person name="Overmann J."/>
            <person name="Amann R."/>
            <person name="Jetten M.S.M."/>
            <person name="Mascher T."/>
            <person name="Medema M.H."/>
            <person name="Devos D.P."/>
            <person name="Kaster A.-K."/>
            <person name="Ovreas L."/>
            <person name="Rohde M."/>
            <person name="Galperin M.Y."/>
            <person name="Jogler C."/>
        </authorList>
    </citation>
    <scope>NUCLEOTIDE SEQUENCE [LARGE SCALE GENOMIC DNA]</scope>
    <source>
        <strain evidence="6 7">Pan189</strain>
    </source>
</reference>
<dbReference type="PROSITE" id="PS50072">
    <property type="entry name" value="CSA_PPIASE_2"/>
    <property type="match status" value="1"/>
</dbReference>
<keyword evidence="4" id="KW-0732">Signal</keyword>
<proteinExistence type="predicted"/>
<keyword evidence="3 6" id="KW-0413">Isomerase</keyword>
<dbReference type="InterPro" id="IPR029000">
    <property type="entry name" value="Cyclophilin-like_dom_sf"/>
</dbReference>
<organism evidence="6 7">
    <name type="scientific">Stratiformator vulcanicus</name>
    <dbReference type="NCBI Taxonomy" id="2527980"/>
    <lineage>
        <taxon>Bacteria</taxon>
        <taxon>Pseudomonadati</taxon>
        <taxon>Planctomycetota</taxon>
        <taxon>Planctomycetia</taxon>
        <taxon>Planctomycetales</taxon>
        <taxon>Planctomycetaceae</taxon>
        <taxon>Stratiformator</taxon>
    </lineage>
</organism>
<dbReference type="Gene3D" id="2.40.100.10">
    <property type="entry name" value="Cyclophilin-like"/>
    <property type="match status" value="1"/>
</dbReference>
<keyword evidence="7" id="KW-1185">Reference proteome</keyword>
<evidence type="ECO:0000313" key="6">
    <source>
        <dbReference type="EMBL" id="QDT38032.1"/>
    </source>
</evidence>
<feature type="signal peptide" evidence="4">
    <location>
        <begin position="1"/>
        <end position="23"/>
    </location>
</feature>
<evidence type="ECO:0000256" key="2">
    <source>
        <dbReference type="ARBA" id="ARBA00023110"/>
    </source>
</evidence>
<feature type="domain" description="PPIase cyclophilin-type" evidence="5">
    <location>
        <begin position="200"/>
        <end position="369"/>
    </location>
</feature>